<evidence type="ECO:0000313" key="3">
    <source>
        <dbReference type="WBParaSite" id="MBELARI_LOCUS10015"/>
    </source>
</evidence>
<sequence>MLIGCLSSARHRGRRDLSDSPPPLPSRRQVLPFLAELGNRHSSSNVVGGGRGAHSPPPPPPLHKRPSSALRSPRHSTVPDIVITRRRNSAYETVERDNGPPNGRDVCERRNSGGGLRRLDNWIQHLMHEG</sequence>
<reference evidence="3" key="1">
    <citation type="submission" date="2024-02" db="UniProtKB">
        <authorList>
            <consortium name="WormBaseParasite"/>
        </authorList>
    </citation>
    <scope>IDENTIFICATION</scope>
</reference>
<dbReference type="AlphaFoldDB" id="A0AAF3J1B4"/>
<proteinExistence type="predicted"/>
<organism evidence="2 3">
    <name type="scientific">Mesorhabditis belari</name>
    <dbReference type="NCBI Taxonomy" id="2138241"/>
    <lineage>
        <taxon>Eukaryota</taxon>
        <taxon>Metazoa</taxon>
        <taxon>Ecdysozoa</taxon>
        <taxon>Nematoda</taxon>
        <taxon>Chromadorea</taxon>
        <taxon>Rhabditida</taxon>
        <taxon>Rhabditina</taxon>
        <taxon>Rhabditomorpha</taxon>
        <taxon>Rhabditoidea</taxon>
        <taxon>Rhabditidae</taxon>
        <taxon>Mesorhabditinae</taxon>
        <taxon>Mesorhabditis</taxon>
    </lineage>
</organism>
<protein>
    <submittedName>
        <fullName evidence="3">Uncharacterized protein</fullName>
    </submittedName>
</protein>
<dbReference type="WBParaSite" id="MBELARI_LOCUS10015">
    <property type="protein sequence ID" value="MBELARI_LOCUS10015"/>
    <property type="gene ID" value="MBELARI_LOCUS10015"/>
</dbReference>
<feature type="region of interest" description="Disordered" evidence="1">
    <location>
        <begin position="1"/>
        <end position="78"/>
    </location>
</feature>
<evidence type="ECO:0000313" key="2">
    <source>
        <dbReference type="Proteomes" id="UP000887575"/>
    </source>
</evidence>
<dbReference type="Proteomes" id="UP000887575">
    <property type="component" value="Unassembled WGS sequence"/>
</dbReference>
<name>A0AAF3J1B4_9BILA</name>
<evidence type="ECO:0000256" key="1">
    <source>
        <dbReference type="SAM" id="MobiDB-lite"/>
    </source>
</evidence>
<keyword evidence="2" id="KW-1185">Reference proteome</keyword>
<feature type="region of interest" description="Disordered" evidence="1">
    <location>
        <begin position="93"/>
        <end position="114"/>
    </location>
</feature>
<accession>A0AAF3J1B4</accession>